<dbReference type="Pfam" id="PF02902">
    <property type="entry name" value="Peptidase_C48"/>
    <property type="match status" value="1"/>
</dbReference>
<feature type="compositionally biased region" description="Basic and acidic residues" evidence="4">
    <location>
        <begin position="1613"/>
        <end position="1622"/>
    </location>
</feature>
<feature type="region of interest" description="Disordered" evidence="4">
    <location>
        <begin position="1675"/>
        <end position="1711"/>
    </location>
</feature>
<proteinExistence type="inferred from homology"/>
<accession>A0A9D4U1C4</accession>
<dbReference type="InterPro" id="IPR003653">
    <property type="entry name" value="Peptidase_C48_C"/>
</dbReference>
<feature type="compositionally biased region" description="Basic residues" evidence="4">
    <location>
        <begin position="451"/>
        <end position="460"/>
    </location>
</feature>
<feature type="region of interest" description="Disordered" evidence="4">
    <location>
        <begin position="185"/>
        <end position="218"/>
    </location>
</feature>
<feature type="compositionally biased region" description="Low complexity" evidence="4">
    <location>
        <begin position="1362"/>
        <end position="1392"/>
    </location>
</feature>
<dbReference type="OrthoDB" id="568156at2759"/>
<keyword evidence="3" id="KW-0378">Hydrolase</keyword>
<sequence>MSHIDATYGRRAHQAAPAARTALDDLDASLSASPAIRARNEVAKESRAELERHLDADTSRVDLATLRRLLHEKKQRFPPTAALRDGGLKIHLHLARLERYIQLRAQEEQWQQQQQQQLLPEEPDGRSKRWLEVATDNAREVELAQSAGGLRQVVPAPLRPGRGSRDYSGLAAGNDVAIRGSQPLAKKGGLLAPSGAANQPRGRQTQAEQQQREPEPDSLAGCGLCEVCKDFPKSGTSLKQVMDSRSKKHLEACTDCCTSRTFLQPRLPPTRRQSTLDTSLAAITTQQRQQWQQQQQQQQQDVAARLSAKQQQQQKRGSLPLQRSIPPGAFHGSVSAAPIGPPSAVADVGGSGGVKRSKQGRAAQQSDDEDWQLPAGGGYESDFDWQDPGRGRVRRKCVRKPRASQAANAEPVVVDLLSDDDADLPPEALAAGSSGDAAAAGARPASGGRSRAVRTTRAKQYRSTSDRFKGLKCMYPQGGGAGAIEVTALDLPRLDADEFLNDTVIDFYIRWLQERLPPEVLRRCHFFNTFFFKKLTEEQGGVLPPDVDAWAKQEGMKGVKLQALRNHQKVKKWTKEDLFAKDFIFVPVHDALHWSLMVVCHPGVVMPPGGAKDSHTAVEGQKTPCILQLDSLSGNHKLTTMANRLKLYLEFEWHLKSRPDAPDGIPKRWAEQHPGQVRSWKPSEFPHKTLQVPAQDNHCDCGLFVCSYIEYFVHRLPPVVNSTAIDRLKEYAKTNRDLFEDTEYCSPGLLTLHWFDKTNPSHLRWEIRRLILRLMAEQGGLLDPSTGAWQEGSKMAEELQHELLQLDQKADKYVRPEQWEPIALAQKKQRGLRLLERAQQEEDKKAQRQRRQSAAAKSPAALGSSQQQRLASVDRELLARAAEQRIHGASNGGGGGGDSGGGFAGIISDLAAEPDSSEGIDIYRLPGEGRHRKKQRPGLVLAAAAQAGQGARPEALQQVPQAFESLLCYGQSEQEGGEAHLPRPAAHDWDPDFQVLLDSTPTPDVSAGEQPAVPEAPPAGEGVAAAAAAAAGSPQEDVRRSPTPELVPACRPRPEGLQGMHGSSLPGRSAKQRRKRQQVVESEEGEQVEAAAPHSAPQQQEQGPDASPFSKKELKRQRKQQQQQLQQQQQQQQQQRHRQQEEAACVANPSHPHGKHTLFASSDEEGSKLDVVTGHALDPMQQLEEQQQQQGKAEPGNGRATAARSEGGTRRTSAAMATLPPRNDTAAAPAAVAQSLSRQQQQQQQGPGQEPVHWQPPANASSEDGWEDALSSPVSEASLPWRLGAAPVEHQLDQLHLEPTSQQHTAPAGQQFDSKVQRLQPPAMAAAAQLAARQQKHIRQQHHSQGTANGAAAAGRERHETTALQALPAASPAAQFSTAGASVAGSPQAAAALVEQADGHEQEAQLLSHPQERQGRGTRTRKRKSASGHAQSDRLSADGQQQEHLHRHHHQRAQQLGQPPLDATLGSHPVTGGTSSPEAAAADVSGQKQRAALEPARIRQSIARPTSDPGQRHRSEALRLFRSPYADTTAPSPQPAQPFSGASTGTPPSSEPAHWGQPAAHNPRYAVSPPRNSPRLSPPLGVGAVPALVGQSAALAAAAAAAAVDAEAGGWQDMEHRRRQQDARQLQQRQQDQGCGGLGRPIGPSEVAAALLHVSIAPSTLNGAAVKQLGSVLNRQKQQLSQQQHSKRRRPDNGVAQPYQSTAAVDLTGDE</sequence>
<feature type="compositionally biased region" description="Low complexity" evidence="4">
    <location>
        <begin position="1568"/>
        <end position="1578"/>
    </location>
</feature>
<feature type="region of interest" description="Disordered" evidence="4">
    <location>
        <begin position="886"/>
        <end position="907"/>
    </location>
</feature>
<feature type="compositionally biased region" description="Basic and acidic residues" evidence="4">
    <location>
        <begin position="1510"/>
        <end position="1519"/>
    </location>
</feature>
<feature type="compositionally biased region" description="Low complexity" evidence="4">
    <location>
        <begin position="425"/>
        <end position="450"/>
    </location>
</feature>
<feature type="compositionally biased region" description="Low complexity" evidence="4">
    <location>
        <begin position="1120"/>
        <end position="1134"/>
    </location>
</feature>
<dbReference type="EMBL" id="SIDB01000001">
    <property type="protein sequence ID" value="KAI3438841.1"/>
    <property type="molecule type" value="Genomic_DNA"/>
</dbReference>
<feature type="region of interest" description="Disordered" evidence="4">
    <location>
        <begin position="974"/>
        <end position="1578"/>
    </location>
</feature>
<feature type="region of interest" description="Disordered" evidence="4">
    <location>
        <begin position="839"/>
        <end position="869"/>
    </location>
</feature>
<evidence type="ECO:0000313" key="7">
    <source>
        <dbReference type="Proteomes" id="UP001055712"/>
    </source>
</evidence>
<comment type="caution">
    <text evidence="6">The sequence shown here is derived from an EMBL/GenBank/DDBJ whole genome shotgun (WGS) entry which is preliminary data.</text>
</comment>
<feature type="compositionally biased region" description="Low complexity" evidence="4">
    <location>
        <begin position="1317"/>
        <end position="1333"/>
    </location>
</feature>
<feature type="region of interest" description="Disordered" evidence="4">
    <location>
        <begin position="424"/>
        <end position="460"/>
    </location>
</feature>
<dbReference type="Gene3D" id="1.10.418.20">
    <property type="match status" value="1"/>
</dbReference>
<evidence type="ECO:0000259" key="5">
    <source>
        <dbReference type="PROSITE" id="PS50600"/>
    </source>
</evidence>
<protein>
    <recommendedName>
        <fullName evidence="5">Ubiquitin-like protease family profile domain-containing protein</fullName>
    </recommendedName>
</protein>
<dbReference type="InterPro" id="IPR038765">
    <property type="entry name" value="Papain-like_cys_pep_sf"/>
</dbReference>
<name>A0A9D4U1C4_CHLVU</name>
<evidence type="ECO:0000256" key="4">
    <source>
        <dbReference type="SAM" id="MobiDB-lite"/>
    </source>
</evidence>
<comment type="similarity">
    <text evidence="1">Belongs to the peptidase C48 family.</text>
</comment>
<dbReference type="PANTHER" id="PTHR47764">
    <property type="entry name" value="UBIQUITIN-LIKE-SPECIFIC PROTEASE 2B-RELATED"/>
    <property type="match status" value="1"/>
</dbReference>
<dbReference type="PANTHER" id="PTHR47764:SF2">
    <property type="entry name" value="UBIQUITIN-LIKE PROTEASE FAMILY PROFILE DOMAIN-CONTAINING PROTEIN"/>
    <property type="match status" value="1"/>
</dbReference>
<feature type="compositionally biased region" description="Basic and acidic residues" evidence="4">
    <location>
        <begin position="977"/>
        <end position="990"/>
    </location>
</feature>
<feature type="compositionally biased region" description="Low complexity" evidence="4">
    <location>
        <begin position="1226"/>
        <end position="1245"/>
    </location>
</feature>
<feature type="compositionally biased region" description="Basic residues" evidence="4">
    <location>
        <begin position="1416"/>
        <end position="1426"/>
    </location>
</feature>
<feature type="compositionally biased region" description="Low complexity" evidence="4">
    <location>
        <begin position="1007"/>
        <end position="1035"/>
    </location>
</feature>
<feature type="compositionally biased region" description="Low complexity" evidence="4">
    <location>
        <begin position="1675"/>
        <end position="1684"/>
    </location>
</feature>
<dbReference type="PROSITE" id="PS50600">
    <property type="entry name" value="ULP_PROTEASE"/>
    <property type="match status" value="1"/>
</dbReference>
<feature type="compositionally biased region" description="Low complexity" evidence="4">
    <location>
        <begin position="1623"/>
        <end position="1633"/>
    </location>
</feature>
<feature type="region of interest" description="Disordered" evidence="4">
    <location>
        <begin position="1605"/>
        <end position="1641"/>
    </location>
</feature>
<evidence type="ECO:0000256" key="1">
    <source>
        <dbReference type="ARBA" id="ARBA00005234"/>
    </source>
</evidence>
<evidence type="ECO:0000313" key="6">
    <source>
        <dbReference type="EMBL" id="KAI3438841.1"/>
    </source>
</evidence>
<dbReference type="SUPFAM" id="SSF54001">
    <property type="entry name" value="Cysteine proteinases"/>
    <property type="match status" value="1"/>
</dbReference>
<evidence type="ECO:0000256" key="2">
    <source>
        <dbReference type="ARBA" id="ARBA00022670"/>
    </source>
</evidence>
<feature type="compositionally biased region" description="Low complexity" evidence="4">
    <location>
        <begin position="1181"/>
        <end position="1190"/>
    </location>
</feature>
<feature type="compositionally biased region" description="Low complexity" evidence="4">
    <location>
        <begin position="852"/>
        <end position="861"/>
    </location>
</feature>
<dbReference type="GO" id="GO:0008234">
    <property type="term" value="F:cysteine-type peptidase activity"/>
    <property type="evidence" value="ECO:0007669"/>
    <property type="project" value="InterPro"/>
</dbReference>
<organism evidence="6 7">
    <name type="scientific">Chlorella vulgaris</name>
    <name type="common">Green alga</name>
    <dbReference type="NCBI Taxonomy" id="3077"/>
    <lineage>
        <taxon>Eukaryota</taxon>
        <taxon>Viridiplantae</taxon>
        <taxon>Chlorophyta</taxon>
        <taxon>core chlorophytes</taxon>
        <taxon>Trebouxiophyceae</taxon>
        <taxon>Chlorellales</taxon>
        <taxon>Chlorellaceae</taxon>
        <taxon>Chlorella clade</taxon>
        <taxon>Chlorella</taxon>
    </lineage>
</organism>
<dbReference type="GO" id="GO:0006508">
    <property type="term" value="P:proteolysis"/>
    <property type="evidence" value="ECO:0007669"/>
    <property type="project" value="UniProtKB-KW"/>
</dbReference>
<feature type="compositionally biased region" description="Gly residues" evidence="4">
    <location>
        <begin position="890"/>
        <end position="904"/>
    </location>
</feature>
<evidence type="ECO:0000256" key="3">
    <source>
        <dbReference type="ARBA" id="ARBA00022801"/>
    </source>
</evidence>
<feature type="domain" description="Ubiquitin-like protease family profile" evidence="5">
    <location>
        <begin position="484"/>
        <end position="712"/>
    </location>
</feature>
<keyword evidence="7" id="KW-1185">Reference proteome</keyword>
<dbReference type="Gene3D" id="3.30.310.130">
    <property type="entry name" value="Ubiquitin-related"/>
    <property type="match status" value="1"/>
</dbReference>
<gene>
    <name evidence="6" type="ORF">D9Q98_001258</name>
</gene>
<reference evidence="6" key="2">
    <citation type="submission" date="2020-11" db="EMBL/GenBank/DDBJ databases">
        <authorList>
            <person name="Cecchin M."/>
            <person name="Marcolungo L."/>
            <person name="Rossato M."/>
            <person name="Girolomoni L."/>
            <person name="Cosentino E."/>
            <person name="Cuine S."/>
            <person name="Li-Beisson Y."/>
            <person name="Delledonne M."/>
            <person name="Ballottari M."/>
        </authorList>
    </citation>
    <scope>NUCLEOTIDE SEQUENCE</scope>
    <source>
        <strain evidence="6">211/11P</strain>
        <tissue evidence="6">Whole cell</tissue>
    </source>
</reference>
<dbReference type="Proteomes" id="UP001055712">
    <property type="component" value="Unassembled WGS sequence"/>
</dbReference>
<keyword evidence="2" id="KW-0645">Protease</keyword>
<feature type="compositionally biased region" description="Basic and acidic residues" evidence="4">
    <location>
        <begin position="1431"/>
        <end position="1444"/>
    </location>
</feature>
<reference evidence="6" key="1">
    <citation type="journal article" date="2019" name="Plant J.">
        <title>Chlorella vulgaris genome assembly and annotation reveals the molecular basis for metabolic acclimation to high light conditions.</title>
        <authorList>
            <person name="Cecchin M."/>
            <person name="Marcolungo L."/>
            <person name="Rossato M."/>
            <person name="Girolomoni L."/>
            <person name="Cosentino E."/>
            <person name="Cuine S."/>
            <person name="Li-Beisson Y."/>
            <person name="Delledonne M."/>
            <person name="Ballottari M."/>
        </authorList>
    </citation>
    <scope>NUCLEOTIDE SEQUENCE</scope>
    <source>
        <strain evidence="6">211/11P</strain>
    </source>
</reference>
<feature type="region of interest" description="Disordered" evidence="4">
    <location>
        <begin position="302"/>
        <end position="390"/>
    </location>
</feature>